<gene>
    <name evidence="1" type="ORF">GCM10022252_16180</name>
</gene>
<comment type="caution">
    <text evidence="1">The sequence shown here is derived from an EMBL/GenBank/DDBJ whole genome shotgun (WGS) entry which is preliminary data.</text>
</comment>
<dbReference type="Proteomes" id="UP001501251">
    <property type="component" value="Unassembled WGS sequence"/>
</dbReference>
<dbReference type="EMBL" id="BAABAQ010000002">
    <property type="protein sequence ID" value="GAA4185579.1"/>
    <property type="molecule type" value="Genomic_DNA"/>
</dbReference>
<keyword evidence="2" id="KW-1185">Reference proteome</keyword>
<proteinExistence type="predicted"/>
<reference evidence="2" key="1">
    <citation type="journal article" date="2019" name="Int. J. Syst. Evol. Microbiol.">
        <title>The Global Catalogue of Microorganisms (GCM) 10K type strain sequencing project: providing services to taxonomists for standard genome sequencing and annotation.</title>
        <authorList>
            <consortium name="The Broad Institute Genomics Platform"/>
            <consortium name="The Broad Institute Genome Sequencing Center for Infectious Disease"/>
            <person name="Wu L."/>
            <person name="Ma J."/>
        </authorList>
    </citation>
    <scope>NUCLEOTIDE SEQUENCE [LARGE SCALE GENOMIC DNA]</scope>
    <source>
        <strain evidence="2">JCM 17388</strain>
    </source>
</reference>
<name>A0ABP8AKM7_9ACTN</name>
<protein>
    <submittedName>
        <fullName evidence="1">Uncharacterized protein</fullName>
    </submittedName>
</protein>
<evidence type="ECO:0000313" key="1">
    <source>
        <dbReference type="EMBL" id="GAA4185579.1"/>
    </source>
</evidence>
<evidence type="ECO:0000313" key="2">
    <source>
        <dbReference type="Proteomes" id="UP001501251"/>
    </source>
</evidence>
<sequence length="120" mass="12664">MIVLARANGMFRWASGQGSPWPMLTDRMVKYIANSAAKNMSSEDSQTIVPTLTRSGLRDECAVVVVEIADAVATGSIIAALLVGSPHDPPIGGAYVPTKWTYGAIRSPLAPAWVPGPADR</sequence>
<organism evidence="1 2">
    <name type="scientific">Streptosporangium oxazolinicum</name>
    <dbReference type="NCBI Taxonomy" id="909287"/>
    <lineage>
        <taxon>Bacteria</taxon>
        <taxon>Bacillati</taxon>
        <taxon>Actinomycetota</taxon>
        <taxon>Actinomycetes</taxon>
        <taxon>Streptosporangiales</taxon>
        <taxon>Streptosporangiaceae</taxon>
        <taxon>Streptosporangium</taxon>
    </lineage>
</organism>
<accession>A0ABP8AKM7</accession>